<feature type="compositionally biased region" description="Polar residues" evidence="4">
    <location>
        <begin position="397"/>
        <end position="409"/>
    </location>
</feature>
<reference evidence="5" key="1">
    <citation type="submission" date="2022-03" db="EMBL/GenBank/DDBJ databases">
        <title>Draft genome sequence of Aduncisulcus paluster, a free-living microaerophilic Fornicata.</title>
        <authorList>
            <person name="Yuyama I."/>
            <person name="Kume K."/>
            <person name="Tamura T."/>
            <person name="Inagaki Y."/>
            <person name="Hashimoto T."/>
        </authorList>
    </citation>
    <scope>NUCLEOTIDE SEQUENCE</scope>
    <source>
        <strain evidence="5">NY0171</strain>
    </source>
</reference>
<dbReference type="Gene3D" id="3.80.10.10">
    <property type="entry name" value="Ribonuclease Inhibitor"/>
    <property type="match status" value="2"/>
</dbReference>
<feature type="compositionally biased region" description="Low complexity" evidence="4">
    <location>
        <begin position="431"/>
        <end position="446"/>
    </location>
</feature>
<dbReference type="EMBL" id="BQXS01000054">
    <property type="protein sequence ID" value="GKT27780.1"/>
    <property type="molecule type" value="Genomic_DNA"/>
</dbReference>
<dbReference type="Pfam" id="PF13516">
    <property type="entry name" value="LRR_6"/>
    <property type="match status" value="2"/>
</dbReference>
<gene>
    <name evidence="5" type="ORF">ADUPG1_000176</name>
</gene>
<dbReference type="InterPro" id="IPR032675">
    <property type="entry name" value="LRR_dom_sf"/>
</dbReference>
<evidence type="ECO:0000256" key="2">
    <source>
        <dbReference type="ARBA" id="ARBA00022614"/>
    </source>
</evidence>
<protein>
    <submittedName>
        <fullName evidence="5">Uncharacterized protein</fullName>
    </submittedName>
</protein>
<evidence type="ECO:0000313" key="6">
    <source>
        <dbReference type="Proteomes" id="UP001057375"/>
    </source>
</evidence>
<dbReference type="InterPro" id="IPR027038">
    <property type="entry name" value="RanGap"/>
</dbReference>
<feature type="compositionally biased region" description="Pro residues" evidence="4">
    <location>
        <begin position="411"/>
        <end position="425"/>
    </location>
</feature>
<comment type="caution">
    <text evidence="5">The sequence shown here is derived from an EMBL/GenBank/DDBJ whole genome shotgun (WGS) entry which is preliminary data.</text>
</comment>
<evidence type="ECO:0000256" key="1">
    <source>
        <dbReference type="ARBA" id="ARBA00022468"/>
    </source>
</evidence>
<evidence type="ECO:0000256" key="3">
    <source>
        <dbReference type="ARBA" id="ARBA00022737"/>
    </source>
</evidence>
<proteinExistence type="predicted"/>
<feature type="region of interest" description="Disordered" evidence="4">
    <location>
        <begin position="397"/>
        <end position="476"/>
    </location>
</feature>
<dbReference type="PANTHER" id="PTHR24113">
    <property type="entry name" value="RAN GTPASE-ACTIVATING PROTEIN 1"/>
    <property type="match status" value="1"/>
</dbReference>
<dbReference type="InterPro" id="IPR001611">
    <property type="entry name" value="Leu-rich_rpt"/>
</dbReference>
<keyword evidence="3" id="KW-0677">Repeat</keyword>
<sequence>MLSNTTRREQFSQWETSLSSGDISRISIALNDPTIDISSIAGFINQLVFRSGDKIHSSPSNPTKYLREPKKHVFIDIDITKNNVNDRHIPVFSKLLKNRQVHITNINISGAAMSPDKIIEIFIPSIANSSSLSSFLARDCAFCDVHMSALCKAFKTGGRNLKVLDLSQNNISSQGCHYLSDICHALSQLKSLSLAGNPIGSSSTSTSSSPQFGSKSNGTNKFFHTLASTACSLKARRKYFALSSLVLSSCGLGPTTVVGLSELLSLTHIPLSRLNISHNNLGDEGLANILSVCERTDKLKYLDISGTFISGPNANSLIHYLSSTHNLTQVKATHNPIPYGQLLRCKDIIVKRKVTKQFDISQDPMLSPEQCSSLEMHLDPFSENGISVFCKPVVSDGSTSHQLKQQSRVSRPPPDTLESPSPPKRYTPDNSISSSRSSRTAIPTSAHGHVHHSPVGAARYDHGVPVIPGQDTDRDK</sequence>
<organism evidence="5 6">
    <name type="scientific">Aduncisulcus paluster</name>
    <dbReference type="NCBI Taxonomy" id="2918883"/>
    <lineage>
        <taxon>Eukaryota</taxon>
        <taxon>Metamonada</taxon>
        <taxon>Carpediemonas-like organisms</taxon>
        <taxon>Aduncisulcus</taxon>
    </lineage>
</organism>
<name>A0ABQ5K8W8_9EUKA</name>
<keyword evidence="2" id="KW-0433">Leucine-rich repeat</keyword>
<keyword evidence="1" id="KW-0343">GTPase activation</keyword>
<dbReference type="PANTHER" id="PTHR24113:SF12">
    <property type="entry name" value="RAN GTPASE-ACTIVATING PROTEIN 1"/>
    <property type="match status" value="1"/>
</dbReference>
<evidence type="ECO:0000256" key="4">
    <source>
        <dbReference type="SAM" id="MobiDB-lite"/>
    </source>
</evidence>
<dbReference type="Proteomes" id="UP001057375">
    <property type="component" value="Unassembled WGS sequence"/>
</dbReference>
<keyword evidence="6" id="KW-1185">Reference proteome</keyword>
<evidence type="ECO:0000313" key="5">
    <source>
        <dbReference type="EMBL" id="GKT27780.1"/>
    </source>
</evidence>
<accession>A0ABQ5K8W8</accession>
<dbReference type="SMART" id="SM00368">
    <property type="entry name" value="LRR_RI"/>
    <property type="match status" value="3"/>
</dbReference>
<feature type="non-terminal residue" evidence="5">
    <location>
        <position position="476"/>
    </location>
</feature>
<dbReference type="SUPFAM" id="SSF52047">
    <property type="entry name" value="RNI-like"/>
    <property type="match status" value="1"/>
</dbReference>